<name>A0ABR1N5E5_9PEZI</name>
<protein>
    <recommendedName>
        <fullName evidence="3">F-box domain-containing protein</fullName>
    </recommendedName>
</protein>
<gene>
    <name evidence="1" type="ORF">JOL62DRAFT_623604</name>
</gene>
<reference evidence="1 2" key="1">
    <citation type="submission" date="2024-04" db="EMBL/GenBank/DDBJ databases">
        <title>Phyllosticta paracitricarpa is synonymous to the EU quarantine fungus P. citricarpa based on phylogenomic analyses.</title>
        <authorList>
            <consortium name="Lawrence Berkeley National Laboratory"/>
            <person name="Van ingen-buijs V.A."/>
            <person name="Van westerhoven A.C."/>
            <person name="Haridas S."/>
            <person name="Skiadas P."/>
            <person name="Martin F."/>
            <person name="Groenewald J.Z."/>
            <person name="Crous P.W."/>
            <person name="Seidl M.F."/>
        </authorList>
    </citation>
    <scope>NUCLEOTIDE SEQUENCE [LARGE SCALE GENOMIC DNA]</scope>
    <source>
        <strain evidence="1 2">CBS 141358</strain>
    </source>
</reference>
<proteinExistence type="predicted"/>
<sequence>MEWPDSPPKGQKEVPIREGPCPFASKIPTELMIEIAKYLDKKSLLQFRATGSAIANKLPLDMFFETSIYSADYWFDFERLKRLCQTQEASKVKNLQWIGKRTYSFNIPHVNNLPSWEEVDSVRWGFDPRGWLILMSPLCFENLKSLDFILDYDLSDIIDRPASRFEDTNPLDTAISNFRKILAISCHNKPLKIHIGLEYLLLCTISWTGNFDDTGNISLENIRDYLFSGDEFNRMPYEDLDEDSDVKLLSRDCVGHERVLVLLVHLLETDFLGHPLRSLRLSSFDIRTIDLERLCGANEAPPINAPEVLTLESCTILPFRGRRVRYIKEYEMKKLACRFALRVHELSLLKIQAEISPNESWIPFFEVFRDECKALQSFRFEKVQNVFFDWDGNGQLDDGLMLPRIINEKGLNGALTKMIQCYHQARPESGEEK</sequence>
<dbReference type="EMBL" id="JBBPBF010000022">
    <property type="protein sequence ID" value="KAK7609672.1"/>
    <property type="molecule type" value="Genomic_DNA"/>
</dbReference>
<evidence type="ECO:0000313" key="1">
    <source>
        <dbReference type="EMBL" id="KAK7609672.1"/>
    </source>
</evidence>
<keyword evidence="2" id="KW-1185">Reference proteome</keyword>
<accession>A0ABR1N5E5</accession>
<evidence type="ECO:0008006" key="3">
    <source>
        <dbReference type="Google" id="ProtNLM"/>
    </source>
</evidence>
<dbReference type="Proteomes" id="UP001367316">
    <property type="component" value="Unassembled WGS sequence"/>
</dbReference>
<organism evidence="1 2">
    <name type="scientific">Phyllosticta paracitricarpa</name>
    <dbReference type="NCBI Taxonomy" id="2016321"/>
    <lineage>
        <taxon>Eukaryota</taxon>
        <taxon>Fungi</taxon>
        <taxon>Dikarya</taxon>
        <taxon>Ascomycota</taxon>
        <taxon>Pezizomycotina</taxon>
        <taxon>Dothideomycetes</taxon>
        <taxon>Dothideomycetes incertae sedis</taxon>
        <taxon>Botryosphaeriales</taxon>
        <taxon>Phyllostictaceae</taxon>
        <taxon>Phyllosticta</taxon>
    </lineage>
</organism>
<comment type="caution">
    <text evidence="1">The sequence shown here is derived from an EMBL/GenBank/DDBJ whole genome shotgun (WGS) entry which is preliminary data.</text>
</comment>
<evidence type="ECO:0000313" key="2">
    <source>
        <dbReference type="Proteomes" id="UP001367316"/>
    </source>
</evidence>